<evidence type="ECO:0000256" key="5">
    <source>
        <dbReference type="ARBA" id="ARBA00023027"/>
    </source>
</evidence>
<protein>
    <recommendedName>
        <fullName evidence="7">4-hydroxythreonine-4-phosphate dehydrogenase</fullName>
        <ecNumber evidence="7">1.1.1.262</ecNumber>
    </recommendedName>
    <alternativeName>
        <fullName evidence="7">4-(phosphohydroxy)-L-threonine dehydrogenase</fullName>
    </alternativeName>
</protein>
<comment type="cofactor">
    <cofactor evidence="7">
        <name>Zn(2+)</name>
        <dbReference type="ChEBI" id="CHEBI:29105"/>
    </cofactor>
    <cofactor evidence="7">
        <name>Mg(2+)</name>
        <dbReference type="ChEBI" id="CHEBI:18420"/>
    </cofactor>
    <cofactor evidence="7">
        <name>Co(2+)</name>
        <dbReference type="ChEBI" id="CHEBI:48828"/>
    </cofactor>
    <text evidence="7">Binds 1 divalent metal cation per subunit. Can use ions such as Zn(2+), Mg(2+) or Co(2+).</text>
</comment>
<keyword evidence="1 7" id="KW-0963">Cytoplasm</keyword>
<dbReference type="GO" id="GO:0008615">
    <property type="term" value="P:pyridoxine biosynthetic process"/>
    <property type="evidence" value="ECO:0007669"/>
    <property type="project" value="UniProtKB-UniRule"/>
</dbReference>
<evidence type="ECO:0000313" key="9">
    <source>
        <dbReference type="Proteomes" id="UP000225379"/>
    </source>
</evidence>
<dbReference type="GO" id="GO:0042823">
    <property type="term" value="P:pyridoxal phosphate biosynthetic process"/>
    <property type="evidence" value="ECO:0007669"/>
    <property type="project" value="UniProtKB-UniRule"/>
</dbReference>
<dbReference type="NCBIfam" id="TIGR00557">
    <property type="entry name" value="pdxA"/>
    <property type="match status" value="1"/>
</dbReference>
<feature type="binding site" evidence="7">
    <location>
        <position position="219"/>
    </location>
    <ligand>
        <name>a divalent metal cation</name>
        <dbReference type="ChEBI" id="CHEBI:60240"/>
        <note>ligand shared between dimeric partners</note>
    </ligand>
</feature>
<dbReference type="Proteomes" id="UP000225379">
    <property type="component" value="Unassembled WGS sequence"/>
</dbReference>
<comment type="function">
    <text evidence="7">Catalyzes the NAD(P)-dependent oxidation of 4-(phosphooxy)-L-threonine (HTP) into 2-amino-3-oxo-4-(phosphooxy)butyric acid which spontaneously decarboxylates to form 3-amino-2-oxopropyl phosphate (AHAP).</text>
</comment>
<keyword evidence="6 7" id="KW-0664">Pyridoxine biosynthesis</keyword>
<comment type="subunit">
    <text evidence="7">Homodimer.</text>
</comment>
<dbReference type="PANTHER" id="PTHR30004">
    <property type="entry name" value="4-HYDROXYTHREONINE-4-PHOSPHATE DEHYDROGENASE"/>
    <property type="match status" value="1"/>
</dbReference>
<dbReference type="EMBL" id="PDKW01000043">
    <property type="protein sequence ID" value="PGH54067.1"/>
    <property type="molecule type" value="Genomic_DNA"/>
</dbReference>
<keyword evidence="4 7" id="KW-0560">Oxidoreductase</keyword>
<proteinExistence type="inferred from homology"/>
<feature type="binding site" evidence="7">
    <location>
        <position position="144"/>
    </location>
    <ligand>
        <name>substrate</name>
    </ligand>
</feature>
<dbReference type="GO" id="GO:0005737">
    <property type="term" value="C:cytoplasm"/>
    <property type="evidence" value="ECO:0007669"/>
    <property type="project" value="UniProtKB-SubCell"/>
</dbReference>
<dbReference type="InterPro" id="IPR005255">
    <property type="entry name" value="PdxA_fam"/>
</dbReference>
<dbReference type="InterPro" id="IPR037510">
    <property type="entry name" value="PdxA"/>
</dbReference>
<evidence type="ECO:0000256" key="1">
    <source>
        <dbReference type="ARBA" id="ARBA00022490"/>
    </source>
</evidence>
<organism evidence="8 9">
    <name type="scientific">Azospirillum palustre</name>
    <dbReference type="NCBI Taxonomy" id="2044885"/>
    <lineage>
        <taxon>Bacteria</taxon>
        <taxon>Pseudomonadati</taxon>
        <taxon>Pseudomonadota</taxon>
        <taxon>Alphaproteobacteria</taxon>
        <taxon>Rhodospirillales</taxon>
        <taxon>Azospirillaceae</taxon>
        <taxon>Azospirillum</taxon>
    </lineage>
</organism>
<feature type="binding site" evidence="7">
    <location>
        <position position="174"/>
    </location>
    <ligand>
        <name>a divalent metal cation</name>
        <dbReference type="ChEBI" id="CHEBI:60240"/>
        <note>ligand shared between dimeric partners</note>
    </ligand>
</feature>
<keyword evidence="5 7" id="KW-0520">NAD</keyword>
<evidence type="ECO:0000256" key="4">
    <source>
        <dbReference type="ARBA" id="ARBA00023002"/>
    </source>
</evidence>
<comment type="miscellaneous">
    <text evidence="7">The active site is located at the dimer interface.</text>
</comment>
<dbReference type="PANTHER" id="PTHR30004:SF6">
    <property type="entry name" value="D-THREONATE 4-PHOSPHATE DEHYDROGENASE"/>
    <property type="match status" value="1"/>
</dbReference>
<dbReference type="OrthoDB" id="9801783at2"/>
<comment type="pathway">
    <text evidence="7">Cofactor biosynthesis; pyridoxine 5'-phosphate biosynthesis; pyridoxine 5'-phosphate from D-erythrose 4-phosphate: step 4/5.</text>
</comment>
<dbReference type="GO" id="GO:0000287">
    <property type="term" value="F:magnesium ion binding"/>
    <property type="evidence" value="ECO:0007669"/>
    <property type="project" value="UniProtKB-UniRule"/>
</dbReference>
<dbReference type="GO" id="GO:0050570">
    <property type="term" value="F:4-hydroxythreonine-4-phosphate dehydrogenase activity"/>
    <property type="evidence" value="ECO:0007669"/>
    <property type="project" value="UniProtKB-UniRule"/>
</dbReference>
<keyword evidence="7" id="KW-0862">Zinc</keyword>
<dbReference type="EC" id="1.1.1.262" evidence="7"/>
<evidence type="ECO:0000256" key="2">
    <source>
        <dbReference type="ARBA" id="ARBA00022723"/>
    </source>
</evidence>
<dbReference type="NCBIfam" id="NF003699">
    <property type="entry name" value="PRK05312.1"/>
    <property type="match status" value="1"/>
</dbReference>
<accession>A0A2B8B9Y5</accession>
<name>A0A2B8B9Y5_9PROT</name>
<dbReference type="GO" id="GO:0008270">
    <property type="term" value="F:zinc ion binding"/>
    <property type="evidence" value="ECO:0007669"/>
    <property type="project" value="UniProtKB-UniRule"/>
</dbReference>
<evidence type="ECO:0000256" key="3">
    <source>
        <dbReference type="ARBA" id="ARBA00022857"/>
    </source>
</evidence>
<dbReference type="AlphaFoldDB" id="A0A2B8B9Y5"/>
<feature type="binding site" evidence="7">
    <location>
        <position position="282"/>
    </location>
    <ligand>
        <name>substrate</name>
    </ligand>
</feature>
<dbReference type="Gene3D" id="3.40.718.10">
    <property type="entry name" value="Isopropylmalate Dehydrogenase"/>
    <property type="match status" value="1"/>
</dbReference>
<dbReference type="GO" id="GO:0051287">
    <property type="term" value="F:NAD binding"/>
    <property type="evidence" value="ECO:0007669"/>
    <property type="project" value="InterPro"/>
</dbReference>
<evidence type="ECO:0000256" key="7">
    <source>
        <dbReference type="HAMAP-Rule" id="MF_00536"/>
    </source>
</evidence>
<comment type="similarity">
    <text evidence="7">Belongs to the PdxA family.</text>
</comment>
<comment type="subcellular location">
    <subcellularLocation>
        <location evidence="7">Cytoplasm</location>
    </subcellularLocation>
</comment>
<reference evidence="9" key="1">
    <citation type="submission" date="2017-10" db="EMBL/GenBank/DDBJ databases">
        <authorList>
            <person name="Kravchenko I.K."/>
            <person name="Grouzdev D.S."/>
        </authorList>
    </citation>
    <scope>NUCLEOTIDE SEQUENCE [LARGE SCALE GENOMIC DNA]</scope>
    <source>
        <strain evidence="9">B2</strain>
    </source>
</reference>
<keyword evidence="2 7" id="KW-0479">Metal-binding</keyword>
<dbReference type="Pfam" id="PF04166">
    <property type="entry name" value="PdxA"/>
    <property type="match status" value="1"/>
</dbReference>
<dbReference type="UniPathway" id="UPA00244">
    <property type="reaction ID" value="UER00312"/>
</dbReference>
<evidence type="ECO:0000313" key="8">
    <source>
        <dbReference type="EMBL" id="PGH54067.1"/>
    </source>
</evidence>
<feature type="binding site" evidence="7">
    <location>
        <position position="143"/>
    </location>
    <ligand>
        <name>substrate</name>
    </ligand>
</feature>
<feature type="binding site" evidence="7">
    <location>
        <position position="274"/>
    </location>
    <ligand>
        <name>a divalent metal cation</name>
        <dbReference type="ChEBI" id="CHEBI:60240"/>
        <note>ligand shared between dimeric partners</note>
    </ligand>
</feature>
<feature type="binding site" evidence="7">
    <location>
        <position position="300"/>
    </location>
    <ligand>
        <name>substrate</name>
    </ligand>
</feature>
<sequence>MTAAPPNDLPLALTMGEPAGVGGEIGLKAWLARDEAGLRPFVILDDPARLAALAASLGLPVPVRAVASPQEVAALFGRALPVLAVTLGNPVVAGRPDPANGAAVIASIDRAVALVQGGQAAAVVTNPIQKSSLYAAGFRHPGHTEYLAHLAGLADEPIMMLAAADLRVVPVTIHVSVRDAVNQLTTEAIVHAGRVTAASLARDFGIERPRLAVAGLNPHAGEGGAMGREEIDIIEPAIATLRADGIDVSGPRPPDTMFHAAARRGYDAALCMYHDQALIPVKTVDFDSGVNITLGLPFVRTSPDHGTALDIAGTGKANATSLIAALKTADRMARNRQRTAGP</sequence>
<evidence type="ECO:0000256" key="6">
    <source>
        <dbReference type="ARBA" id="ARBA00023096"/>
    </source>
</evidence>
<keyword evidence="7" id="KW-0170">Cobalt</keyword>
<feature type="binding site" evidence="7">
    <location>
        <position position="291"/>
    </location>
    <ligand>
        <name>substrate</name>
    </ligand>
</feature>
<gene>
    <name evidence="7" type="primary">pdxA</name>
    <name evidence="8" type="ORF">CRT60_30035</name>
</gene>
<keyword evidence="3 7" id="KW-0521">NADP</keyword>
<comment type="catalytic activity">
    <reaction evidence="7">
        <text>4-(phosphooxy)-L-threonine + NAD(+) = 3-amino-2-oxopropyl phosphate + CO2 + NADH</text>
        <dbReference type="Rhea" id="RHEA:32275"/>
        <dbReference type="ChEBI" id="CHEBI:16526"/>
        <dbReference type="ChEBI" id="CHEBI:57279"/>
        <dbReference type="ChEBI" id="CHEBI:57540"/>
        <dbReference type="ChEBI" id="CHEBI:57945"/>
        <dbReference type="ChEBI" id="CHEBI:58452"/>
        <dbReference type="EC" id="1.1.1.262"/>
    </reaction>
</comment>
<keyword evidence="7" id="KW-0460">Magnesium</keyword>
<dbReference type="GO" id="GO:0050897">
    <property type="term" value="F:cobalt ion binding"/>
    <property type="evidence" value="ECO:0007669"/>
    <property type="project" value="UniProtKB-UniRule"/>
</dbReference>
<keyword evidence="9" id="KW-1185">Reference proteome</keyword>
<dbReference type="HAMAP" id="MF_00536">
    <property type="entry name" value="PdxA"/>
    <property type="match status" value="1"/>
</dbReference>
<dbReference type="SUPFAM" id="SSF53659">
    <property type="entry name" value="Isocitrate/Isopropylmalate dehydrogenase-like"/>
    <property type="match status" value="1"/>
</dbReference>
<comment type="caution">
    <text evidence="8">The sequence shown here is derived from an EMBL/GenBank/DDBJ whole genome shotgun (WGS) entry which is preliminary data.</text>
</comment>
<dbReference type="RefSeq" id="WP_098740114.1">
    <property type="nucleotide sequence ID" value="NZ_PDKW01000043.1"/>
</dbReference>